<organism evidence="2 3">
    <name type="scientific">Caldichromatium japonicum</name>
    <dbReference type="NCBI Taxonomy" id="2699430"/>
    <lineage>
        <taxon>Bacteria</taxon>
        <taxon>Pseudomonadati</taxon>
        <taxon>Pseudomonadota</taxon>
        <taxon>Gammaproteobacteria</taxon>
        <taxon>Chromatiales</taxon>
        <taxon>Chromatiaceae</taxon>
        <taxon>Caldichromatium</taxon>
    </lineage>
</organism>
<proteinExistence type="predicted"/>
<evidence type="ECO:0000313" key="3">
    <source>
        <dbReference type="Proteomes" id="UP000502699"/>
    </source>
</evidence>
<dbReference type="SUPFAM" id="SSF51735">
    <property type="entry name" value="NAD(P)-binding Rossmann-fold domains"/>
    <property type="match status" value="1"/>
</dbReference>
<dbReference type="GO" id="GO:0004029">
    <property type="term" value="F:aldehyde dehydrogenase (NAD+) activity"/>
    <property type="evidence" value="ECO:0007669"/>
    <property type="project" value="TreeGrafter"/>
</dbReference>
<feature type="domain" description="NAD-dependent epimerase/dehydratase" evidence="1">
    <location>
        <begin position="4"/>
        <end position="211"/>
    </location>
</feature>
<protein>
    <submittedName>
        <fullName evidence="2">SDR family oxidoreductase</fullName>
    </submittedName>
</protein>
<dbReference type="CDD" id="cd05266">
    <property type="entry name" value="SDR_a4"/>
    <property type="match status" value="1"/>
</dbReference>
<dbReference type="Gene3D" id="3.40.50.720">
    <property type="entry name" value="NAD(P)-binding Rossmann-like Domain"/>
    <property type="match status" value="1"/>
</dbReference>
<dbReference type="PANTHER" id="PTHR48079">
    <property type="entry name" value="PROTEIN YEEZ"/>
    <property type="match status" value="1"/>
</dbReference>
<dbReference type="EMBL" id="CP048029">
    <property type="protein sequence ID" value="QIK36993.1"/>
    <property type="molecule type" value="Genomic_DNA"/>
</dbReference>
<dbReference type="InterPro" id="IPR036291">
    <property type="entry name" value="NAD(P)-bd_dom_sf"/>
</dbReference>
<sequence>MYDIMILGCGYVGLRLACRYREQGASVLGVVRSAAGVARLHQAGIPALRHDLAAADPFPYALAGAQVFHLIPPLDTGREDRHTQLLIEAFAQVGHPQRLVYLSTTGVYGDCQGAWIDEDWPARPVHDRSFRRLDAEERLRCWSREQGGELVILRVAGIYGPGRLPLERLRQGLPMVRPEESPYSNRIHVDDLVEICIATMARAPNGAIYNVSDGHPTSMTDYFLRLADAAGLPRPPLIPMSQAPTQVSTAMMSYLSESRRLSNRRLREELGVELRYPTLDEGLAQALKPDNP</sequence>
<dbReference type="AlphaFoldDB" id="A0A6G7VA98"/>
<dbReference type="GO" id="GO:0005737">
    <property type="term" value="C:cytoplasm"/>
    <property type="evidence" value="ECO:0007669"/>
    <property type="project" value="TreeGrafter"/>
</dbReference>
<evidence type="ECO:0000259" key="1">
    <source>
        <dbReference type="Pfam" id="PF01370"/>
    </source>
</evidence>
<keyword evidence="3" id="KW-1185">Reference proteome</keyword>
<dbReference type="Pfam" id="PF01370">
    <property type="entry name" value="Epimerase"/>
    <property type="match status" value="1"/>
</dbReference>
<dbReference type="InterPro" id="IPR051783">
    <property type="entry name" value="NAD(P)-dependent_oxidoreduct"/>
</dbReference>
<dbReference type="Proteomes" id="UP000502699">
    <property type="component" value="Chromosome"/>
</dbReference>
<accession>A0A6G7VA98</accession>
<gene>
    <name evidence="2" type="ORF">GWK36_02130</name>
</gene>
<dbReference type="InterPro" id="IPR001509">
    <property type="entry name" value="Epimerase_deHydtase"/>
</dbReference>
<name>A0A6G7VA98_9GAMM</name>
<reference evidence="3" key="1">
    <citation type="submission" date="2020-01" db="EMBL/GenBank/DDBJ databases">
        <title>Caldichromatium gen. nov., sp. nov., a thermophilic purple sulfur bacterium member of the family Chromatiaceae isolated from Nakabusa hot spring, Japan.</title>
        <authorList>
            <person name="Saini M.K."/>
            <person name="Hanada S."/>
            <person name="Tank M."/>
        </authorList>
    </citation>
    <scope>NUCLEOTIDE SEQUENCE [LARGE SCALE GENOMIC DNA]</scope>
    <source>
        <strain evidence="3">No.7</strain>
    </source>
</reference>
<dbReference type="KEGG" id="cjap:GWK36_02130"/>
<evidence type="ECO:0000313" key="2">
    <source>
        <dbReference type="EMBL" id="QIK36993.1"/>
    </source>
</evidence>
<dbReference type="RefSeq" id="WP_166269674.1">
    <property type="nucleotide sequence ID" value="NZ_CP048029.1"/>
</dbReference>
<dbReference type="PANTHER" id="PTHR48079:SF6">
    <property type="entry name" value="NAD(P)-BINDING DOMAIN-CONTAINING PROTEIN-RELATED"/>
    <property type="match status" value="1"/>
</dbReference>